<protein>
    <submittedName>
        <fullName evidence="1">Uncharacterized protein</fullName>
    </submittedName>
</protein>
<gene>
    <name evidence="1" type="ORF">TDSAC_0957</name>
</gene>
<dbReference type="EMBL" id="CP020921">
    <property type="protein sequence ID" value="AWB10310.1"/>
    <property type="molecule type" value="Genomic_DNA"/>
</dbReference>
<evidence type="ECO:0000313" key="1">
    <source>
        <dbReference type="EMBL" id="AWB10310.1"/>
    </source>
</evidence>
<dbReference type="Proteomes" id="UP000244792">
    <property type="component" value="Chromosome"/>
</dbReference>
<evidence type="ECO:0000313" key="2">
    <source>
        <dbReference type="Proteomes" id="UP000244792"/>
    </source>
</evidence>
<name>A0A2R4W0U1_THEAF</name>
<proteinExistence type="predicted"/>
<keyword evidence="2" id="KW-1185">Reference proteome</keyword>
<dbReference type="AlphaFoldDB" id="A0A2R4W0U1"/>
<sequence length="69" mass="8199">MEYLNIKINDLDESKFTKKYIKLRRLNKSTIVHTKFRMLKFEQDGKNCLLISASNVTSFIKKTKKTKKT</sequence>
<dbReference type="KEGG" id="taci:TDSAC_0957"/>
<organism evidence="1 2">
    <name type="scientific">Thermodesulfobium acidiphilum</name>
    <dbReference type="NCBI Taxonomy" id="1794699"/>
    <lineage>
        <taxon>Bacteria</taxon>
        <taxon>Pseudomonadati</taxon>
        <taxon>Thermodesulfobiota</taxon>
        <taxon>Thermodesulfobiia</taxon>
        <taxon>Thermodesulfobiales</taxon>
        <taxon>Thermodesulfobiaceae</taxon>
        <taxon>Thermodesulfobium</taxon>
    </lineage>
</organism>
<accession>A0A2R4W0U1</accession>
<reference evidence="1 2" key="1">
    <citation type="submission" date="2017-04" db="EMBL/GenBank/DDBJ databases">
        <title>Genomic insights into metabolism of Thermodesulfobium acidiphilum.</title>
        <authorList>
            <person name="Toshchakov S.V."/>
            <person name="Frolov E.N."/>
            <person name="Kublanov I.V."/>
            <person name="Samarov N.I."/>
            <person name="Novikov A."/>
            <person name="Lebedinsky A.V."/>
            <person name="Bonch-Osmolovskaya E.A."/>
            <person name="Chernyh N.A."/>
        </authorList>
    </citation>
    <scope>NUCLEOTIDE SEQUENCE [LARGE SCALE GENOMIC DNA]</scope>
    <source>
        <strain evidence="1 2">3127-1</strain>
    </source>
</reference>